<dbReference type="SUPFAM" id="SSF55729">
    <property type="entry name" value="Acyl-CoA N-acyltransferases (Nat)"/>
    <property type="match status" value="1"/>
</dbReference>
<evidence type="ECO:0000259" key="1">
    <source>
        <dbReference type="PROSITE" id="PS51186"/>
    </source>
</evidence>
<dbReference type="GO" id="GO:0016747">
    <property type="term" value="F:acyltransferase activity, transferring groups other than amino-acyl groups"/>
    <property type="evidence" value="ECO:0007669"/>
    <property type="project" value="InterPro"/>
</dbReference>
<protein>
    <recommendedName>
        <fullName evidence="1">N-acetyltransferase domain-containing protein</fullName>
    </recommendedName>
</protein>
<feature type="domain" description="N-acetyltransferase" evidence="1">
    <location>
        <begin position="16"/>
        <end position="196"/>
    </location>
</feature>
<accession>S5SVZ2</accession>
<proteinExistence type="predicted"/>
<dbReference type="PATRIC" id="fig|1224163.3.peg.1778"/>
<dbReference type="InterPro" id="IPR000182">
    <property type="entry name" value="GNAT_dom"/>
</dbReference>
<reference evidence="2 3" key="1">
    <citation type="submission" date="2012-11" db="EMBL/GenBank/DDBJ databases">
        <title>The complete genome sequence of Corynebacterium maris Coryn-1 (=DSM 45190).</title>
        <authorList>
            <person name="Schaffert L."/>
            <person name="Albersmeier A."/>
            <person name="Kalinowski J."/>
            <person name="Ruckert C."/>
        </authorList>
    </citation>
    <scope>NUCLEOTIDE SEQUENCE [LARGE SCALE GENOMIC DNA]</scope>
    <source>
        <strain evidence="3">Coryn-1</strain>
    </source>
</reference>
<dbReference type="STRING" id="1224163.B841_08845"/>
<sequence>MVAPTRKLWFDGDVNISIRRISGPEFSIAAPRLVDIYIAAMGYSPSVRNQRIRAWREDTRLPGFTAIVAATHNDVIGLAYGFLGTRETWWDRQLRKGLQADGHDDEAIRDIAGDYFEIAEIHVRPGLQGAGVGRRLLTDLLWNAPARIALLSTPEIPGEDNNAFGLYRSFGFHDVLRHFHFDGDTRPFAVLGVPLPLEHPSSRRDR</sequence>
<dbReference type="Pfam" id="PF00583">
    <property type="entry name" value="Acetyltransf_1"/>
    <property type="match status" value="1"/>
</dbReference>
<evidence type="ECO:0000313" key="2">
    <source>
        <dbReference type="EMBL" id="AGS35242.1"/>
    </source>
</evidence>
<evidence type="ECO:0000313" key="3">
    <source>
        <dbReference type="Proteomes" id="UP000015388"/>
    </source>
</evidence>
<dbReference type="KEGG" id="cmd:B841_08845"/>
<dbReference type="eggNOG" id="COG0456">
    <property type="taxonomic scope" value="Bacteria"/>
</dbReference>
<dbReference type="HOGENOM" id="CLU_091690_0_0_11"/>
<name>S5SVZ2_9CORY</name>
<gene>
    <name evidence="2" type="ORF">B841_08845</name>
</gene>
<dbReference type="AlphaFoldDB" id="S5SVZ2"/>
<dbReference type="InterPro" id="IPR016181">
    <property type="entry name" value="Acyl_CoA_acyltransferase"/>
</dbReference>
<organism evidence="2 3">
    <name type="scientific">Corynebacterium maris DSM 45190</name>
    <dbReference type="NCBI Taxonomy" id="1224163"/>
    <lineage>
        <taxon>Bacteria</taxon>
        <taxon>Bacillati</taxon>
        <taxon>Actinomycetota</taxon>
        <taxon>Actinomycetes</taxon>
        <taxon>Mycobacteriales</taxon>
        <taxon>Corynebacteriaceae</taxon>
        <taxon>Corynebacterium</taxon>
    </lineage>
</organism>
<dbReference type="Gene3D" id="3.40.630.30">
    <property type="match status" value="1"/>
</dbReference>
<dbReference type="Proteomes" id="UP000015388">
    <property type="component" value="Chromosome"/>
</dbReference>
<dbReference type="PROSITE" id="PS51186">
    <property type="entry name" value="GNAT"/>
    <property type="match status" value="1"/>
</dbReference>
<dbReference type="EMBL" id="CP003924">
    <property type="protein sequence ID" value="AGS35242.1"/>
    <property type="molecule type" value="Genomic_DNA"/>
</dbReference>
<keyword evidence="3" id="KW-1185">Reference proteome</keyword>